<protein>
    <submittedName>
        <fullName evidence="1">Uncharacterized protein</fullName>
    </submittedName>
</protein>
<reference evidence="1" key="1">
    <citation type="submission" date="2018-05" db="EMBL/GenBank/DDBJ databases">
        <authorList>
            <person name="Lanie J.A."/>
            <person name="Ng W.-L."/>
            <person name="Kazmierczak K.M."/>
            <person name="Andrzejewski T.M."/>
            <person name="Davidsen T.M."/>
            <person name="Wayne K.J."/>
            <person name="Tettelin H."/>
            <person name="Glass J.I."/>
            <person name="Rusch D."/>
            <person name="Podicherti R."/>
            <person name="Tsui H.-C.T."/>
            <person name="Winkler M.E."/>
        </authorList>
    </citation>
    <scope>NUCLEOTIDE SEQUENCE</scope>
</reference>
<evidence type="ECO:0000313" key="1">
    <source>
        <dbReference type="EMBL" id="SVE52303.1"/>
    </source>
</evidence>
<gene>
    <name evidence="1" type="ORF">METZ01_LOCUS505157</name>
</gene>
<name>A0A383E7A9_9ZZZZ</name>
<accession>A0A383E7A9</accession>
<dbReference type="EMBL" id="UINC01223207">
    <property type="protein sequence ID" value="SVE52303.1"/>
    <property type="molecule type" value="Genomic_DNA"/>
</dbReference>
<organism evidence="1">
    <name type="scientific">marine metagenome</name>
    <dbReference type="NCBI Taxonomy" id="408172"/>
    <lineage>
        <taxon>unclassified sequences</taxon>
        <taxon>metagenomes</taxon>
        <taxon>ecological metagenomes</taxon>
    </lineage>
</organism>
<sequence>MTTGSSRTLLTTVEGPKGKADLFEVVDSGPQPSYEVICGSTTQSFKSMGEAYITAGELVGTKT</sequence>
<dbReference type="AlphaFoldDB" id="A0A383E7A9"/>
<proteinExistence type="predicted"/>